<evidence type="ECO:0000313" key="13">
    <source>
        <dbReference type="Proteomes" id="UP000305067"/>
    </source>
</evidence>
<keyword evidence="13" id="KW-1185">Reference proteome</keyword>
<evidence type="ECO:0000256" key="8">
    <source>
        <dbReference type="SAM" id="SignalP"/>
    </source>
</evidence>
<evidence type="ECO:0000256" key="1">
    <source>
        <dbReference type="ARBA" id="ARBA00010609"/>
    </source>
</evidence>
<reference evidence="12 13" key="1">
    <citation type="journal article" date="2019" name="Nat. Ecol. Evol.">
        <title>Megaphylogeny resolves global patterns of mushroom evolution.</title>
        <authorList>
            <person name="Varga T."/>
            <person name="Krizsan K."/>
            <person name="Foldi C."/>
            <person name="Dima B."/>
            <person name="Sanchez-Garcia M."/>
            <person name="Sanchez-Ramirez S."/>
            <person name="Szollosi G.J."/>
            <person name="Szarkandi J.G."/>
            <person name="Papp V."/>
            <person name="Albert L."/>
            <person name="Andreopoulos W."/>
            <person name="Angelini C."/>
            <person name="Antonin V."/>
            <person name="Barry K.W."/>
            <person name="Bougher N.L."/>
            <person name="Buchanan P."/>
            <person name="Buyck B."/>
            <person name="Bense V."/>
            <person name="Catcheside P."/>
            <person name="Chovatia M."/>
            <person name="Cooper J."/>
            <person name="Damon W."/>
            <person name="Desjardin D."/>
            <person name="Finy P."/>
            <person name="Geml J."/>
            <person name="Haridas S."/>
            <person name="Hughes K."/>
            <person name="Justo A."/>
            <person name="Karasinski D."/>
            <person name="Kautmanova I."/>
            <person name="Kiss B."/>
            <person name="Kocsube S."/>
            <person name="Kotiranta H."/>
            <person name="LaButti K.M."/>
            <person name="Lechner B.E."/>
            <person name="Liimatainen K."/>
            <person name="Lipzen A."/>
            <person name="Lukacs Z."/>
            <person name="Mihaltcheva S."/>
            <person name="Morgado L.N."/>
            <person name="Niskanen T."/>
            <person name="Noordeloos M.E."/>
            <person name="Ohm R.A."/>
            <person name="Ortiz-Santana B."/>
            <person name="Ovrebo C."/>
            <person name="Racz N."/>
            <person name="Riley R."/>
            <person name="Savchenko A."/>
            <person name="Shiryaev A."/>
            <person name="Soop K."/>
            <person name="Spirin V."/>
            <person name="Szebenyi C."/>
            <person name="Tomsovsky M."/>
            <person name="Tulloss R.E."/>
            <person name="Uehling J."/>
            <person name="Grigoriev I.V."/>
            <person name="Vagvolgyi C."/>
            <person name="Papp T."/>
            <person name="Martin F.M."/>
            <person name="Miettinen O."/>
            <person name="Hibbett D.S."/>
            <person name="Nagy L.G."/>
        </authorList>
    </citation>
    <scope>NUCLEOTIDE SEQUENCE [LARGE SCALE GENOMIC DNA]</scope>
    <source>
        <strain evidence="12 13">CBS 309.79</strain>
    </source>
</reference>
<dbReference type="InterPro" id="IPR033138">
    <property type="entry name" value="Cu_oxidase_CS"/>
</dbReference>
<dbReference type="InterPro" id="IPR011707">
    <property type="entry name" value="Cu-oxidase-like_N"/>
</dbReference>
<dbReference type="InterPro" id="IPR001117">
    <property type="entry name" value="Cu-oxidase_2nd"/>
</dbReference>
<feature type="chain" id="PRO_5022886809" evidence="8">
    <location>
        <begin position="23"/>
        <end position="520"/>
    </location>
</feature>
<dbReference type="PROSITE" id="PS00079">
    <property type="entry name" value="MULTICOPPER_OXIDASE1"/>
    <property type="match status" value="1"/>
</dbReference>
<feature type="region of interest" description="Disordered" evidence="7">
    <location>
        <begin position="307"/>
        <end position="346"/>
    </location>
</feature>
<sequence>MYTVKTAQFFAALTSCLPFALAAIGPVADLRIFNADVNPDGYRRKAATAGGAVTGPLIVGNKGDEFKINVINQLTDPNMWQSTSIHWHGFFQAGTSYADGPAFVNQCPISKNHSYLYDWNTVNQAGTFWYHSHLQAQYCDGLRGALVVYNPEDPHRHLYDVDNEGTVITLADWYHVASRKNKALPRFDTTLINGLGRWKDLKTKTPLSVITVEQGKRYRIRLVSISCDPNYVFQIDKHTELTIIEVDSVDHKPLVVDSIHIYAGQRYSFVLNANQPVNNYWIRANPERGDKDFKDGINSAILRYVGAPDRDPTSSEASIKKPLREQDLSPLSDEPAPGNPTPGGADVNIHLEFSKSGDHFFINGKSFESPSIAVLLQIMSGNRDALALVPEGTVISLPRNKTIEISMDGGLSQGPHPIHLHGHVFHVVRSAGSSAYNFVNPPMRDVVNSGDSSGDKVTFRFVTDNPGPWILHCHIDWHLVGGFEMLFVEDIEGIPLSTPNPPEDWKELCPIYATQPAADL</sequence>
<feature type="domain" description="Plastocyanin-like" evidence="10">
    <location>
        <begin position="370"/>
        <end position="490"/>
    </location>
</feature>
<dbReference type="Proteomes" id="UP000305067">
    <property type="component" value="Unassembled WGS sequence"/>
</dbReference>
<dbReference type="Pfam" id="PF07731">
    <property type="entry name" value="Cu-oxidase_2"/>
    <property type="match status" value="1"/>
</dbReference>
<dbReference type="OrthoDB" id="2121828at2759"/>
<comment type="similarity">
    <text evidence="1">Belongs to the multicopper oxidase family.</text>
</comment>
<dbReference type="GO" id="GO:0005507">
    <property type="term" value="F:copper ion binding"/>
    <property type="evidence" value="ECO:0007669"/>
    <property type="project" value="InterPro"/>
</dbReference>
<feature type="domain" description="Plastocyanin-like" evidence="11">
    <location>
        <begin position="35"/>
        <end position="152"/>
    </location>
</feature>
<keyword evidence="8" id="KW-0732">Signal</keyword>
<dbReference type="CDD" id="cd13903">
    <property type="entry name" value="CuRO_3_Tv-LCC_like"/>
    <property type="match status" value="1"/>
</dbReference>
<organism evidence="12 13">
    <name type="scientific">Pterulicium gracile</name>
    <dbReference type="NCBI Taxonomy" id="1884261"/>
    <lineage>
        <taxon>Eukaryota</taxon>
        <taxon>Fungi</taxon>
        <taxon>Dikarya</taxon>
        <taxon>Basidiomycota</taxon>
        <taxon>Agaricomycotina</taxon>
        <taxon>Agaricomycetes</taxon>
        <taxon>Agaricomycetidae</taxon>
        <taxon>Agaricales</taxon>
        <taxon>Pleurotineae</taxon>
        <taxon>Pterulaceae</taxon>
        <taxon>Pterulicium</taxon>
    </lineage>
</organism>
<keyword evidence="4" id="KW-0186">Copper</keyword>
<dbReference type="InterPro" id="IPR008972">
    <property type="entry name" value="Cupredoxin"/>
</dbReference>
<evidence type="ECO:0000256" key="3">
    <source>
        <dbReference type="ARBA" id="ARBA00023002"/>
    </source>
</evidence>
<dbReference type="Pfam" id="PF00394">
    <property type="entry name" value="Cu-oxidase"/>
    <property type="match status" value="1"/>
</dbReference>
<dbReference type="InterPro" id="IPR011706">
    <property type="entry name" value="Cu-oxidase_C"/>
</dbReference>
<dbReference type="SUPFAM" id="SSF49503">
    <property type="entry name" value="Cupredoxins"/>
    <property type="match status" value="3"/>
</dbReference>
<feature type="signal peptide" evidence="8">
    <location>
        <begin position="1"/>
        <end position="22"/>
    </location>
</feature>
<keyword evidence="2" id="KW-0479">Metal-binding</keyword>
<gene>
    <name evidence="12" type="ORF">BDV98DRAFT_554273</name>
</gene>
<dbReference type="GO" id="GO:0016491">
    <property type="term" value="F:oxidoreductase activity"/>
    <property type="evidence" value="ECO:0007669"/>
    <property type="project" value="UniProtKB-KW"/>
</dbReference>
<dbReference type="PROSITE" id="PS51257">
    <property type="entry name" value="PROKAR_LIPOPROTEIN"/>
    <property type="match status" value="1"/>
</dbReference>
<feature type="domain" description="Plastocyanin-like" evidence="9">
    <location>
        <begin position="166"/>
        <end position="307"/>
    </location>
</feature>
<feature type="compositionally biased region" description="Basic and acidic residues" evidence="7">
    <location>
        <begin position="308"/>
        <end position="327"/>
    </location>
</feature>
<evidence type="ECO:0000259" key="10">
    <source>
        <dbReference type="Pfam" id="PF07731"/>
    </source>
</evidence>
<protein>
    <submittedName>
        <fullName evidence="12">Laccase</fullName>
    </submittedName>
</protein>
<evidence type="ECO:0000256" key="2">
    <source>
        <dbReference type="ARBA" id="ARBA00022723"/>
    </source>
</evidence>
<evidence type="ECO:0000256" key="5">
    <source>
        <dbReference type="ARBA" id="ARBA00023157"/>
    </source>
</evidence>
<name>A0A5C3QFW7_9AGAR</name>
<keyword evidence="5" id="KW-1015">Disulfide bond</keyword>
<dbReference type="PANTHER" id="PTHR11709:SF511">
    <property type="entry name" value="LACCASE"/>
    <property type="match status" value="1"/>
</dbReference>
<evidence type="ECO:0000256" key="4">
    <source>
        <dbReference type="ARBA" id="ARBA00023008"/>
    </source>
</evidence>
<dbReference type="Gene3D" id="2.60.40.420">
    <property type="entry name" value="Cupredoxins - blue copper proteins"/>
    <property type="match status" value="3"/>
</dbReference>
<evidence type="ECO:0000256" key="7">
    <source>
        <dbReference type="SAM" id="MobiDB-lite"/>
    </source>
</evidence>
<dbReference type="PANTHER" id="PTHR11709">
    <property type="entry name" value="MULTI-COPPER OXIDASE"/>
    <property type="match status" value="1"/>
</dbReference>
<dbReference type="InterPro" id="IPR045087">
    <property type="entry name" value="Cu-oxidase_fam"/>
</dbReference>
<dbReference type="Pfam" id="PF07732">
    <property type="entry name" value="Cu-oxidase_3"/>
    <property type="match status" value="1"/>
</dbReference>
<keyword evidence="3" id="KW-0560">Oxidoreductase</keyword>
<dbReference type="AlphaFoldDB" id="A0A5C3QFW7"/>
<evidence type="ECO:0000256" key="6">
    <source>
        <dbReference type="ARBA" id="ARBA00023180"/>
    </source>
</evidence>
<evidence type="ECO:0000313" key="12">
    <source>
        <dbReference type="EMBL" id="TFK97223.1"/>
    </source>
</evidence>
<keyword evidence="6" id="KW-0325">Glycoprotein</keyword>
<evidence type="ECO:0000259" key="9">
    <source>
        <dbReference type="Pfam" id="PF00394"/>
    </source>
</evidence>
<dbReference type="EMBL" id="ML178849">
    <property type="protein sequence ID" value="TFK97223.1"/>
    <property type="molecule type" value="Genomic_DNA"/>
</dbReference>
<dbReference type="STRING" id="1884261.A0A5C3QFW7"/>
<proteinExistence type="inferred from homology"/>
<accession>A0A5C3QFW7</accession>
<dbReference type="FunFam" id="2.60.40.420:FF:000045">
    <property type="entry name" value="Laccase 2"/>
    <property type="match status" value="1"/>
</dbReference>
<evidence type="ECO:0000259" key="11">
    <source>
        <dbReference type="Pfam" id="PF07732"/>
    </source>
</evidence>